<evidence type="ECO:0000313" key="2">
    <source>
        <dbReference type="EMBL" id="ABK44467.1"/>
    </source>
</evidence>
<dbReference type="RefSeq" id="WP_011713611.1">
    <property type="nucleotide sequence ID" value="NC_008576.1"/>
</dbReference>
<feature type="domain" description="Methyltransferase" evidence="1">
    <location>
        <begin position="48"/>
        <end position="132"/>
    </location>
</feature>
<keyword evidence="2" id="KW-0808">Transferase</keyword>
<reference evidence="3" key="1">
    <citation type="journal article" date="2009" name="Appl. Environ. Microbiol.">
        <title>Complete genome sequence of the chemolithoautotrophic marine magnetotactic coccus strain MC-1.</title>
        <authorList>
            <person name="Schubbe S."/>
            <person name="Williams T.J."/>
            <person name="Xie G."/>
            <person name="Kiss H.E."/>
            <person name="Brettin T.S."/>
            <person name="Martinez D."/>
            <person name="Ross C.A."/>
            <person name="Schuler D."/>
            <person name="Cox B.L."/>
            <person name="Nealson K.H."/>
            <person name="Bazylinski D.A."/>
        </authorList>
    </citation>
    <scope>NUCLEOTIDE SEQUENCE [LARGE SCALE GENOMIC DNA]</scope>
    <source>
        <strain evidence="3">ATCC BAA-1437 / JCM 17883 / MC-1</strain>
    </source>
</reference>
<dbReference type="GO" id="GO:0008168">
    <property type="term" value="F:methyltransferase activity"/>
    <property type="evidence" value="ECO:0007669"/>
    <property type="project" value="UniProtKB-KW"/>
</dbReference>
<organism evidence="2 3">
    <name type="scientific">Magnetococcus marinus (strain ATCC BAA-1437 / JCM 17883 / MC-1)</name>
    <dbReference type="NCBI Taxonomy" id="156889"/>
    <lineage>
        <taxon>Bacteria</taxon>
        <taxon>Pseudomonadati</taxon>
        <taxon>Pseudomonadota</taxon>
        <taxon>Magnetococcia</taxon>
        <taxon>Magnetococcales</taxon>
        <taxon>Magnetococcaceae</taxon>
        <taxon>Magnetococcus</taxon>
    </lineage>
</organism>
<evidence type="ECO:0000313" key="3">
    <source>
        <dbReference type="Proteomes" id="UP000002586"/>
    </source>
</evidence>
<dbReference type="Pfam" id="PF13649">
    <property type="entry name" value="Methyltransf_25"/>
    <property type="match status" value="1"/>
</dbReference>
<dbReference type="InterPro" id="IPR029063">
    <property type="entry name" value="SAM-dependent_MTases_sf"/>
</dbReference>
<evidence type="ECO:0000259" key="1">
    <source>
        <dbReference type="Pfam" id="PF13649"/>
    </source>
</evidence>
<reference evidence="2 3" key="2">
    <citation type="journal article" date="2012" name="Int. J. Syst. Evol. Microbiol.">
        <title>Magnetococcus marinus gen. nov., sp. nov., a marine, magnetotactic bacterium that represents a novel lineage (Magnetococcaceae fam. nov.; Magnetococcales ord. nov.) at the base of the Alphaproteobacteria.</title>
        <authorList>
            <person name="Bazylinski D.A."/>
            <person name="Williams T.J."/>
            <person name="Lefevre C.T."/>
            <person name="Berg R.J."/>
            <person name="Zhang C.L."/>
            <person name="Bowser S.S."/>
            <person name="Dean A.J."/>
            <person name="Beveridge T.J."/>
        </authorList>
    </citation>
    <scope>NUCLEOTIDE SEQUENCE [LARGE SCALE GENOMIC DNA]</scope>
    <source>
        <strain evidence="3">ATCC BAA-1437 / JCM 17883 / MC-1</strain>
    </source>
</reference>
<dbReference type="GO" id="GO:0032259">
    <property type="term" value="P:methylation"/>
    <property type="evidence" value="ECO:0007669"/>
    <property type="project" value="UniProtKB-KW"/>
</dbReference>
<proteinExistence type="predicted"/>
<name>A0L924_MAGMM</name>
<dbReference type="CDD" id="cd02440">
    <property type="entry name" value="AdoMet_MTases"/>
    <property type="match status" value="1"/>
</dbReference>
<protein>
    <submittedName>
        <fullName evidence="2">Methyltransferase type 12</fullName>
    </submittedName>
</protein>
<dbReference type="eggNOG" id="COG2227">
    <property type="taxonomic scope" value="Bacteria"/>
</dbReference>
<dbReference type="KEGG" id="mgm:Mmc1_1959"/>
<sequence>MLSSHPSDPSGNYYDKYGTRNFIARRLMAGFTHTLFDLVQQTRCTDIHEVGCGEGKLAALLSVQANYQIRASDRSAEMIAQAKTEHAHCPVSFFTHDLYTLTPDKHGADLILCCEVMEHLADPEAGMAIIHKLARKHVIFSVPREPLWRVLNMARGSYLMNLGNTPGHIQHWSTSAFTDLVEQRFKILSVRTPIPWTFIACQPR</sequence>
<gene>
    <name evidence="2" type="ordered locus">Mmc1_1959</name>
</gene>
<dbReference type="SUPFAM" id="SSF53335">
    <property type="entry name" value="S-adenosyl-L-methionine-dependent methyltransferases"/>
    <property type="match status" value="1"/>
</dbReference>
<dbReference type="Proteomes" id="UP000002586">
    <property type="component" value="Chromosome"/>
</dbReference>
<keyword evidence="2" id="KW-0489">Methyltransferase</keyword>
<dbReference type="AlphaFoldDB" id="A0L924"/>
<dbReference type="STRING" id="156889.Mmc1_1959"/>
<dbReference type="HOGENOM" id="CLU_1393591_0_0_5"/>
<dbReference type="InterPro" id="IPR041698">
    <property type="entry name" value="Methyltransf_25"/>
</dbReference>
<accession>A0L924</accession>
<dbReference type="Gene3D" id="3.40.50.150">
    <property type="entry name" value="Vaccinia Virus protein VP39"/>
    <property type="match status" value="1"/>
</dbReference>
<keyword evidence="3" id="KW-1185">Reference proteome</keyword>
<dbReference type="EMBL" id="CP000471">
    <property type="protein sequence ID" value="ABK44467.1"/>
    <property type="molecule type" value="Genomic_DNA"/>
</dbReference>
<dbReference type="OrthoDB" id="8772893at2"/>